<evidence type="ECO:0000256" key="5">
    <source>
        <dbReference type="ARBA" id="ARBA00023040"/>
    </source>
</evidence>
<proteinExistence type="predicted"/>
<feature type="transmembrane region" description="Helical" evidence="10">
    <location>
        <begin position="78"/>
        <end position="101"/>
    </location>
</feature>
<keyword evidence="3 10" id="KW-0812">Transmembrane</keyword>
<dbReference type="SUPFAM" id="SSF81321">
    <property type="entry name" value="Family A G protein-coupled receptor-like"/>
    <property type="match status" value="1"/>
</dbReference>
<keyword evidence="4 10" id="KW-1133">Transmembrane helix</keyword>
<keyword evidence="2" id="KW-1003">Cell membrane</keyword>
<evidence type="ECO:0000256" key="7">
    <source>
        <dbReference type="ARBA" id="ARBA00023170"/>
    </source>
</evidence>
<keyword evidence="6 10" id="KW-0472">Membrane</keyword>
<reference evidence="12" key="2">
    <citation type="journal article" date="2023" name="Science">
        <title>Genomic signatures of disease resistance in endangered staghorn corals.</title>
        <authorList>
            <person name="Vollmer S.V."/>
            <person name="Selwyn J.D."/>
            <person name="Despard B.A."/>
            <person name="Roesel C.L."/>
        </authorList>
    </citation>
    <scope>NUCLEOTIDE SEQUENCE</scope>
    <source>
        <strain evidence="12">K2</strain>
    </source>
</reference>
<feature type="transmembrane region" description="Helical" evidence="10">
    <location>
        <begin position="12"/>
        <end position="30"/>
    </location>
</feature>
<accession>A0AAD9R1F8</accession>
<reference evidence="12" key="1">
    <citation type="journal article" date="2023" name="G3 (Bethesda)">
        <title>Whole genome assembly and annotation of the endangered Caribbean coral Acropora cervicornis.</title>
        <authorList>
            <person name="Selwyn J.D."/>
            <person name="Vollmer S.V."/>
        </authorList>
    </citation>
    <scope>NUCLEOTIDE SEQUENCE</scope>
    <source>
        <strain evidence="12">K2</strain>
    </source>
</reference>
<feature type="domain" description="G-protein coupled receptors family 1 profile" evidence="11">
    <location>
        <begin position="21"/>
        <end position="270"/>
    </location>
</feature>
<evidence type="ECO:0000259" key="11">
    <source>
        <dbReference type="PROSITE" id="PS50262"/>
    </source>
</evidence>
<dbReference type="PROSITE" id="PS50262">
    <property type="entry name" value="G_PROTEIN_RECEP_F1_2"/>
    <property type="match status" value="1"/>
</dbReference>
<protein>
    <submittedName>
        <fullName evidence="12">Adenosine receptor A3</fullName>
    </submittedName>
</protein>
<comment type="subcellular location">
    <subcellularLocation>
        <location evidence="1">Cell membrane</location>
        <topology evidence="1">Multi-pass membrane protein</topology>
    </subcellularLocation>
</comment>
<name>A0AAD9R1F8_ACRCE</name>
<keyword evidence="8" id="KW-0325">Glycoprotein</keyword>
<dbReference type="PRINTS" id="PR00237">
    <property type="entry name" value="GPCRRHODOPSN"/>
</dbReference>
<evidence type="ECO:0000256" key="10">
    <source>
        <dbReference type="SAM" id="Phobius"/>
    </source>
</evidence>
<dbReference type="EMBL" id="JARQWQ010000006">
    <property type="protein sequence ID" value="KAK2571030.1"/>
    <property type="molecule type" value="Genomic_DNA"/>
</dbReference>
<organism evidence="12 13">
    <name type="scientific">Acropora cervicornis</name>
    <name type="common">Staghorn coral</name>
    <dbReference type="NCBI Taxonomy" id="6130"/>
    <lineage>
        <taxon>Eukaryota</taxon>
        <taxon>Metazoa</taxon>
        <taxon>Cnidaria</taxon>
        <taxon>Anthozoa</taxon>
        <taxon>Hexacorallia</taxon>
        <taxon>Scleractinia</taxon>
        <taxon>Astrocoeniina</taxon>
        <taxon>Acroporidae</taxon>
        <taxon>Acropora</taxon>
    </lineage>
</organism>
<dbReference type="Proteomes" id="UP001249851">
    <property type="component" value="Unassembled WGS sequence"/>
</dbReference>
<dbReference type="InterPro" id="IPR017452">
    <property type="entry name" value="GPCR_Rhodpsn_7TM"/>
</dbReference>
<evidence type="ECO:0000256" key="2">
    <source>
        <dbReference type="ARBA" id="ARBA00022475"/>
    </source>
</evidence>
<dbReference type="CDD" id="cd00637">
    <property type="entry name" value="7tm_classA_rhodopsin-like"/>
    <property type="match status" value="1"/>
</dbReference>
<dbReference type="PANTHER" id="PTHR24246:SF27">
    <property type="entry name" value="ADENOSINE RECEPTOR, ISOFORM A"/>
    <property type="match status" value="1"/>
</dbReference>
<gene>
    <name evidence="12" type="ORF">P5673_003570</name>
</gene>
<sequence>MEVDTQAIAELVPIAFLITVANGLVLVLFAQRKHLRTAPNYILLSLAICDISSGIINIPLFILVAFTSVLRSTQSHSYFVILVSVLNNMSAVSTCYHILVATSEKYLSIVFPVKHRRITTKTIATVLGVVWTWSIIVSFAPFAWTHVQNTDAQFKSDLAHVIFCLITVFMLPYMFMIYTFVVMFKRISKLGENSKSKIATKPQMCRQAWLEKKCFVLFVSMATIYLVSWLPWYILMLLYKIWSETERLQIPSHVFVLVRYATSITNPGLFTFFRRDFKLALRSVLRKCCQKAVVFLGQKKFVVKRNCVKEERRAPLGVE</sequence>
<comment type="caution">
    <text evidence="12">The sequence shown here is derived from an EMBL/GenBank/DDBJ whole genome shotgun (WGS) entry which is preliminary data.</text>
</comment>
<dbReference type="GO" id="GO:0004930">
    <property type="term" value="F:G protein-coupled receptor activity"/>
    <property type="evidence" value="ECO:0007669"/>
    <property type="project" value="UniProtKB-KW"/>
</dbReference>
<evidence type="ECO:0000256" key="9">
    <source>
        <dbReference type="ARBA" id="ARBA00023224"/>
    </source>
</evidence>
<evidence type="ECO:0000256" key="3">
    <source>
        <dbReference type="ARBA" id="ARBA00022692"/>
    </source>
</evidence>
<evidence type="ECO:0000256" key="6">
    <source>
        <dbReference type="ARBA" id="ARBA00023136"/>
    </source>
</evidence>
<evidence type="ECO:0000256" key="4">
    <source>
        <dbReference type="ARBA" id="ARBA00022989"/>
    </source>
</evidence>
<evidence type="ECO:0000256" key="8">
    <source>
        <dbReference type="ARBA" id="ARBA00023180"/>
    </source>
</evidence>
<dbReference type="AlphaFoldDB" id="A0AAD9R1F8"/>
<keyword evidence="7 12" id="KW-0675">Receptor</keyword>
<feature type="transmembrane region" description="Helical" evidence="10">
    <location>
        <begin position="254"/>
        <end position="273"/>
    </location>
</feature>
<dbReference type="Gene3D" id="1.20.1070.10">
    <property type="entry name" value="Rhodopsin 7-helix transmembrane proteins"/>
    <property type="match status" value="1"/>
</dbReference>
<dbReference type="Pfam" id="PF00001">
    <property type="entry name" value="7tm_1"/>
    <property type="match status" value="1"/>
</dbReference>
<keyword evidence="9" id="KW-0807">Transducer</keyword>
<dbReference type="PANTHER" id="PTHR24246">
    <property type="entry name" value="OLFACTORY RECEPTOR AND ADENOSINE RECEPTOR"/>
    <property type="match status" value="1"/>
</dbReference>
<feature type="transmembrane region" description="Helical" evidence="10">
    <location>
        <begin position="42"/>
        <end position="66"/>
    </location>
</feature>
<feature type="transmembrane region" description="Helical" evidence="10">
    <location>
        <begin position="158"/>
        <end position="184"/>
    </location>
</feature>
<evidence type="ECO:0000256" key="1">
    <source>
        <dbReference type="ARBA" id="ARBA00004651"/>
    </source>
</evidence>
<dbReference type="InterPro" id="IPR000276">
    <property type="entry name" value="GPCR_Rhodpsn"/>
</dbReference>
<feature type="transmembrane region" description="Helical" evidence="10">
    <location>
        <begin position="214"/>
        <end position="234"/>
    </location>
</feature>
<keyword evidence="13" id="KW-1185">Reference proteome</keyword>
<feature type="transmembrane region" description="Helical" evidence="10">
    <location>
        <begin position="122"/>
        <end position="146"/>
    </location>
</feature>
<evidence type="ECO:0000313" key="12">
    <source>
        <dbReference type="EMBL" id="KAK2571030.1"/>
    </source>
</evidence>
<dbReference type="GO" id="GO:0005886">
    <property type="term" value="C:plasma membrane"/>
    <property type="evidence" value="ECO:0007669"/>
    <property type="project" value="UniProtKB-SubCell"/>
</dbReference>
<evidence type="ECO:0000313" key="13">
    <source>
        <dbReference type="Proteomes" id="UP001249851"/>
    </source>
</evidence>
<keyword evidence="5" id="KW-0297">G-protein coupled receptor</keyword>